<sequence>MAGWDTDGFPRWANPFTHRPPERLSPYADPFLGRRTSRGAYSAWPSWRARGRCRHSRRCRGRGSICRPGRPALCCRWLYGVGAAGWRGCWPAWPRGCWRAPSTPRYRRNGGWTTHWPTCTRTPSRGWRCAWPSCPTMTRAACVSWASRSGRRVPAFRGASWCRGWRRPARSRGCRRWRRARCGAWRWCCAGRMRRSIPTRRMARRACSRVACAPRARCEASRACWKTSPGRQPVSPSSGPGIGCAQACGAPWARIATRRC</sequence>
<accession>A0A6J5AHW6</accession>
<protein>
    <submittedName>
        <fullName evidence="1">Uncharacterized protein</fullName>
    </submittedName>
</protein>
<reference evidence="1 2" key="1">
    <citation type="submission" date="2020-04" db="EMBL/GenBank/DDBJ databases">
        <authorList>
            <person name="De Canck E."/>
        </authorList>
    </citation>
    <scope>NUCLEOTIDE SEQUENCE [LARGE SCALE GENOMIC DNA]</scope>
    <source>
        <strain evidence="1 2">LMG 26845</strain>
    </source>
</reference>
<evidence type="ECO:0000313" key="1">
    <source>
        <dbReference type="EMBL" id="CAB3664123.1"/>
    </source>
</evidence>
<proteinExistence type="predicted"/>
<name>A0A6J5AHW6_9BURK</name>
<dbReference type="EMBL" id="CADIJR010000033">
    <property type="protein sequence ID" value="CAB3664123.1"/>
    <property type="molecule type" value="Genomic_DNA"/>
</dbReference>
<dbReference type="AlphaFoldDB" id="A0A6J5AHW6"/>
<keyword evidence="2" id="KW-1185">Reference proteome</keyword>
<gene>
    <name evidence="1" type="ORF">LMG26845_03431</name>
</gene>
<organism evidence="1 2">
    <name type="scientific">Achromobacter insuavis</name>
    <dbReference type="NCBI Taxonomy" id="1287735"/>
    <lineage>
        <taxon>Bacteria</taxon>
        <taxon>Pseudomonadati</taxon>
        <taxon>Pseudomonadota</taxon>
        <taxon>Betaproteobacteria</taxon>
        <taxon>Burkholderiales</taxon>
        <taxon>Alcaligenaceae</taxon>
        <taxon>Achromobacter</taxon>
    </lineage>
</organism>
<dbReference type="Proteomes" id="UP000507979">
    <property type="component" value="Unassembled WGS sequence"/>
</dbReference>
<evidence type="ECO:0000313" key="2">
    <source>
        <dbReference type="Proteomes" id="UP000507979"/>
    </source>
</evidence>